<comment type="similarity">
    <text evidence="1">Belongs to the TonB-dependent receptor family.</text>
</comment>
<gene>
    <name evidence="3" type="ORF">BACCOP_02672</name>
</gene>
<dbReference type="AlphaFoldDB" id="B3JL88"/>
<comment type="subcellular location">
    <subcellularLocation>
        <location evidence="1">Cell outer membrane</location>
        <topology evidence="1">Multi-pass membrane protein</topology>
    </subcellularLocation>
</comment>
<dbReference type="InterPro" id="IPR023997">
    <property type="entry name" value="TonB-dep_OMP_SusC/RagA_CS"/>
</dbReference>
<keyword evidence="1" id="KW-0813">Transport</keyword>
<feature type="domain" description="TonB-dependent receptor plug" evidence="2">
    <location>
        <begin position="40"/>
        <end position="158"/>
    </location>
</feature>
<dbReference type="HOGENOM" id="CLU_1583233_0_0_10"/>
<protein>
    <submittedName>
        <fullName evidence="3">TonB-dependent receptor plug domain protein</fullName>
    </submittedName>
</protein>
<dbReference type="Proteomes" id="UP000003146">
    <property type="component" value="Unassembled WGS sequence"/>
</dbReference>
<dbReference type="InterPro" id="IPR012910">
    <property type="entry name" value="Plug_dom"/>
</dbReference>
<keyword evidence="1" id="KW-1134">Transmembrane beta strand</keyword>
<dbReference type="SUPFAM" id="SSF56935">
    <property type="entry name" value="Porins"/>
    <property type="match status" value="1"/>
</dbReference>
<accession>B3JL88</accession>
<dbReference type="EMBL" id="ABIY02000097">
    <property type="protein sequence ID" value="EDV00382.1"/>
    <property type="molecule type" value="Genomic_DNA"/>
</dbReference>
<dbReference type="InterPro" id="IPR039426">
    <property type="entry name" value="TonB-dep_rcpt-like"/>
</dbReference>
<sequence>MKTQTVRVSNPSEKLKVRLEPDAVSLQETVITGIYTRKAESFTGSMATYSEKELKTVGNQNVLQSLKVLAPSFIILENNLAGSDPNATMNLNIGGNTNIVGLETEYSTNPNQPLFILDGFETTLSTITDLSMDRVASITILKDASSTAIYGSKAANGVVVVETKKPEA</sequence>
<name>B3JL88_9BACT</name>
<reference evidence="3 4" key="1">
    <citation type="submission" date="2008-04" db="EMBL/GenBank/DDBJ databases">
        <title>Draft genome sequence of Bacteroides coprocola (DSM 17136).</title>
        <authorList>
            <person name="Sudarsanam P."/>
            <person name="Ley R."/>
            <person name="Guruge J."/>
            <person name="Turnbaugh P.J."/>
            <person name="Mahowald M."/>
            <person name="Liep D."/>
            <person name="Gordon J."/>
        </authorList>
    </citation>
    <scope>NUCLEOTIDE SEQUENCE [LARGE SCALE GENOMIC DNA]</scope>
    <source>
        <strain evidence="3 4">DSM 17136</strain>
    </source>
</reference>
<dbReference type="OrthoDB" id="1040521at2"/>
<organism evidence="3 4">
    <name type="scientific">Phocaeicola coprocola DSM 17136</name>
    <dbReference type="NCBI Taxonomy" id="470145"/>
    <lineage>
        <taxon>Bacteria</taxon>
        <taxon>Pseudomonadati</taxon>
        <taxon>Bacteroidota</taxon>
        <taxon>Bacteroidia</taxon>
        <taxon>Bacteroidales</taxon>
        <taxon>Bacteroidaceae</taxon>
        <taxon>Phocaeicola</taxon>
    </lineage>
</organism>
<keyword evidence="1" id="KW-0472">Membrane</keyword>
<evidence type="ECO:0000259" key="2">
    <source>
        <dbReference type="Pfam" id="PF07715"/>
    </source>
</evidence>
<evidence type="ECO:0000313" key="4">
    <source>
        <dbReference type="Proteomes" id="UP000003146"/>
    </source>
</evidence>
<proteinExistence type="inferred from homology"/>
<dbReference type="PROSITE" id="PS52016">
    <property type="entry name" value="TONB_DEPENDENT_REC_3"/>
    <property type="match status" value="1"/>
</dbReference>
<dbReference type="Pfam" id="PF07715">
    <property type="entry name" value="Plug"/>
    <property type="match status" value="1"/>
</dbReference>
<dbReference type="eggNOG" id="COG1629">
    <property type="taxonomic scope" value="Bacteria"/>
</dbReference>
<dbReference type="GO" id="GO:0009279">
    <property type="term" value="C:cell outer membrane"/>
    <property type="evidence" value="ECO:0007669"/>
    <property type="project" value="UniProtKB-SubCell"/>
</dbReference>
<keyword evidence="1" id="KW-0812">Transmembrane</keyword>
<keyword evidence="3" id="KW-0675">Receptor</keyword>
<reference evidence="3 4" key="2">
    <citation type="submission" date="2008-04" db="EMBL/GenBank/DDBJ databases">
        <authorList>
            <person name="Fulton L."/>
            <person name="Clifton S."/>
            <person name="Fulton B."/>
            <person name="Xu J."/>
            <person name="Minx P."/>
            <person name="Pepin K.H."/>
            <person name="Johnson M."/>
            <person name="Thiruvilangam P."/>
            <person name="Bhonagiri V."/>
            <person name="Nash W.E."/>
            <person name="Mardis E.R."/>
            <person name="Wilson R.K."/>
        </authorList>
    </citation>
    <scope>NUCLEOTIDE SEQUENCE [LARGE SCALE GENOMIC DNA]</scope>
    <source>
        <strain evidence="3 4">DSM 17136</strain>
    </source>
</reference>
<dbReference type="STRING" id="470145.BACCOP_02672"/>
<dbReference type="Gene3D" id="2.170.130.10">
    <property type="entry name" value="TonB-dependent receptor, plug domain"/>
    <property type="match status" value="1"/>
</dbReference>
<dbReference type="InterPro" id="IPR037066">
    <property type="entry name" value="Plug_dom_sf"/>
</dbReference>
<comment type="caution">
    <text evidence="3">The sequence shown here is derived from an EMBL/GenBank/DDBJ whole genome shotgun (WGS) entry which is preliminary data.</text>
</comment>
<keyword evidence="1" id="KW-0998">Cell outer membrane</keyword>
<dbReference type="NCBIfam" id="TIGR04057">
    <property type="entry name" value="SusC_RagA_signa"/>
    <property type="match status" value="1"/>
</dbReference>
<evidence type="ECO:0000256" key="1">
    <source>
        <dbReference type="PROSITE-ProRule" id="PRU01360"/>
    </source>
</evidence>
<evidence type="ECO:0000313" key="3">
    <source>
        <dbReference type="EMBL" id="EDV00382.1"/>
    </source>
</evidence>